<protein>
    <submittedName>
        <fullName evidence="4">Hemolysin-type calcium-binding region protein</fullName>
    </submittedName>
</protein>
<dbReference type="Gene3D" id="2.150.10.10">
    <property type="entry name" value="Serralysin-like metalloprotease, C-terminal"/>
    <property type="match status" value="7"/>
</dbReference>
<dbReference type="PRINTS" id="PR00313">
    <property type="entry name" value="CABNDNGRPT"/>
</dbReference>
<dbReference type="AlphaFoldDB" id="A0AAD3G973"/>
<feature type="region of interest" description="Disordered" evidence="3">
    <location>
        <begin position="72"/>
        <end position="91"/>
    </location>
</feature>
<evidence type="ECO:0000256" key="1">
    <source>
        <dbReference type="ARBA" id="ARBA00004613"/>
    </source>
</evidence>
<evidence type="ECO:0000313" key="5">
    <source>
        <dbReference type="Proteomes" id="UP000441080"/>
    </source>
</evidence>
<dbReference type="GO" id="GO:0005509">
    <property type="term" value="F:calcium ion binding"/>
    <property type="evidence" value="ECO:0007669"/>
    <property type="project" value="InterPro"/>
</dbReference>
<dbReference type="PANTHER" id="PTHR38340:SF1">
    <property type="entry name" value="S-LAYER PROTEIN"/>
    <property type="match status" value="1"/>
</dbReference>
<dbReference type="Pfam" id="PF00353">
    <property type="entry name" value="HemolysinCabind"/>
    <property type="match status" value="9"/>
</dbReference>
<dbReference type="GO" id="GO:0005576">
    <property type="term" value="C:extracellular region"/>
    <property type="evidence" value="ECO:0007669"/>
    <property type="project" value="UniProtKB-SubCell"/>
</dbReference>
<evidence type="ECO:0000313" key="4">
    <source>
        <dbReference type="EMBL" id="GCL59227.1"/>
    </source>
</evidence>
<proteinExistence type="predicted"/>
<sequence length="743" mass="73788">MATVFGTVGNDLLRGTLEADWFNGLQGNDQINLSADDNFGTDGNDTAYGGYGFDNIFGGNGDDFLVGGAPGANGLDDGSSQDGSDFIDGGGGNDNILGGFGQDTLAGDVGNDTLYGQGDNDTVNGGTGNDFLFGGDSTSLGGVSNASGNDSINGGDGDDNLYGEDGNDTLNAGNGADVIYAGQGDDEASGGEGNDFIIGGGWTPNGGIAGAGETSSGRDTLNGGNGNDYIWAGDENDVLTGDSGNDTLYGGAGADFMSGGDGNDVFYVDNAADIVEDRPGVEGGVDAVIVLPTYQNNTADPTINLLDTYNLGRLSPEAQIESIILDGTPNFNAVGNGFNNAIQGNSGSNFLAGLDGRDVLNGLVGNDTLIGGEGDDNMIGGDGSDLIGGRNRPGGIFDVPLAVGDLTENGNDTADGGAGDDTLIGGAGNDNMVGGDGNDNIGAVVTGFVGVVPIAAPEAGNDTFEGGAGNDSISGGQDSDSLIGGAGNDFISDGSYTLNPANGQFEFTGVQNDLDTLVGGTGNDIYFIDRFNRATGVQDTITELADEGTDTVFYSGNNAAELTYVLGDNLENLTLGENAIPPAPAAQLNGIGNALANVITGNSANNSITGGGGADTLSGGPAAAVDVDTFVYTNLGDSLLANFDRITDFRAGAGSDQIGVTSVVFGAGFTALGDATSLDAGAIGAVLTNVAFTANIVATFTVGGSRNFVAINNATAGYDSTTDAIIEITGLTGVFAAANIVAI</sequence>
<dbReference type="InterPro" id="IPR050557">
    <property type="entry name" value="RTX_toxin/Mannuronan_C5-epim"/>
</dbReference>
<dbReference type="PANTHER" id="PTHR38340">
    <property type="entry name" value="S-LAYER PROTEIN"/>
    <property type="match status" value="1"/>
</dbReference>
<dbReference type="RefSeq" id="WP_159297453.1">
    <property type="nucleotide sequence ID" value="NZ_BJCK01000037.1"/>
</dbReference>
<reference evidence="4 5" key="1">
    <citation type="submission" date="2019-02" db="EMBL/GenBank/DDBJ databases">
        <title>Draft genome sequence of Arthrospira platensis NIES-3807.</title>
        <authorList>
            <person name="Yamaguchi H."/>
            <person name="Suzuki S."/>
            <person name="Kawachi M."/>
        </authorList>
    </citation>
    <scope>NUCLEOTIDE SEQUENCE [LARGE SCALE GENOMIC DNA]</scope>
    <source>
        <strain evidence="4 5">NIES-3807</strain>
    </source>
</reference>
<accession>A0AAD3G973</accession>
<dbReference type="SUPFAM" id="SSF51120">
    <property type="entry name" value="beta-Roll"/>
    <property type="match status" value="6"/>
</dbReference>
<dbReference type="Proteomes" id="UP000441080">
    <property type="component" value="Unassembled WGS sequence"/>
</dbReference>
<gene>
    <name evidence="4" type="ORF">NIES3807_24000</name>
</gene>
<dbReference type="PROSITE" id="PS00330">
    <property type="entry name" value="HEMOLYSIN_CALCIUM"/>
    <property type="match status" value="2"/>
</dbReference>
<dbReference type="InterPro" id="IPR018511">
    <property type="entry name" value="Hemolysin-typ_Ca-bd_CS"/>
</dbReference>
<dbReference type="InterPro" id="IPR048165">
    <property type="entry name" value="Bluetail_dom"/>
</dbReference>
<dbReference type="NCBIfam" id="NF041519">
    <property type="entry name" value="bluetail"/>
    <property type="match status" value="1"/>
</dbReference>
<dbReference type="InterPro" id="IPR011049">
    <property type="entry name" value="Serralysin-like_metalloprot_C"/>
</dbReference>
<comment type="caution">
    <text evidence="4">The sequence shown here is derived from an EMBL/GenBank/DDBJ whole genome shotgun (WGS) entry which is preliminary data.</text>
</comment>
<comment type="subcellular location">
    <subcellularLocation>
        <location evidence="1">Secreted</location>
    </subcellularLocation>
</comment>
<organism evidence="4 5">
    <name type="scientific">Microcystis aeruginosa NIES-3807</name>
    <dbReference type="NCBI Taxonomy" id="2517785"/>
    <lineage>
        <taxon>Bacteria</taxon>
        <taxon>Bacillati</taxon>
        <taxon>Cyanobacteriota</taxon>
        <taxon>Cyanophyceae</taxon>
        <taxon>Oscillatoriophycideae</taxon>
        <taxon>Chroococcales</taxon>
        <taxon>Microcystaceae</taxon>
        <taxon>Microcystis</taxon>
    </lineage>
</organism>
<evidence type="ECO:0000256" key="2">
    <source>
        <dbReference type="ARBA" id="ARBA00022525"/>
    </source>
</evidence>
<evidence type="ECO:0000256" key="3">
    <source>
        <dbReference type="SAM" id="MobiDB-lite"/>
    </source>
</evidence>
<dbReference type="EMBL" id="BJCK01000037">
    <property type="protein sequence ID" value="GCL59227.1"/>
    <property type="molecule type" value="Genomic_DNA"/>
</dbReference>
<keyword evidence="2" id="KW-0964">Secreted</keyword>
<name>A0AAD3G973_MICAE</name>
<feature type="compositionally biased region" description="Low complexity" evidence="3">
    <location>
        <begin position="74"/>
        <end position="87"/>
    </location>
</feature>
<dbReference type="InterPro" id="IPR001343">
    <property type="entry name" value="Hemolysn_Ca-bd"/>
</dbReference>